<name>A0A915L4W2_ROMCU</name>
<evidence type="ECO:0000256" key="1">
    <source>
        <dbReference type="SAM" id="MobiDB-lite"/>
    </source>
</evidence>
<dbReference type="WBParaSite" id="nRc.2.0.1.t44815-RA">
    <property type="protein sequence ID" value="nRc.2.0.1.t44815-RA"/>
    <property type="gene ID" value="nRc.2.0.1.g44815"/>
</dbReference>
<proteinExistence type="predicted"/>
<keyword evidence="2" id="KW-1185">Reference proteome</keyword>
<evidence type="ECO:0000313" key="2">
    <source>
        <dbReference type="Proteomes" id="UP000887565"/>
    </source>
</evidence>
<dbReference type="Proteomes" id="UP000887565">
    <property type="component" value="Unplaced"/>
</dbReference>
<reference evidence="3" key="1">
    <citation type="submission" date="2022-11" db="UniProtKB">
        <authorList>
            <consortium name="WormBaseParasite"/>
        </authorList>
    </citation>
    <scope>IDENTIFICATION</scope>
</reference>
<accession>A0A915L4W2</accession>
<evidence type="ECO:0000313" key="3">
    <source>
        <dbReference type="WBParaSite" id="nRc.2.0.1.t44815-RA"/>
    </source>
</evidence>
<dbReference type="AlphaFoldDB" id="A0A915L4W2"/>
<organism evidence="2 3">
    <name type="scientific">Romanomermis culicivorax</name>
    <name type="common">Nematode worm</name>
    <dbReference type="NCBI Taxonomy" id="13658"/>
    <lineage>
        <taxon>Eukaryota</taxon>
        <taxon>Metazoa</taxon>
        <taxon>Ecdysozoa</taxon>
        <taxon>Nematoda</taxon>
        <taxon>Enoplea</taxon>
        <taxon>Dorylaimia</taxon>
        <taxon>Mermithida</taxon>
        <taxon>Mermithoidea</taxon>
        <taxon>Mermithidae</taxon>
        <taxon>Romanomermis</taxon>
    </lineage>
</organism>
<sequence>MMSLIRISQDDRSLNNHEAEQNSKTTATTIFSMIFSTYYFREENRIPRKPTDEARSQLLIQSCFVFKVTKLAVNDPKSRAIDKTVVEMITLDAIGKQFLVKKMIGDCKKIVGLMNRSDPARKTFKVIQREIDIKKLPLRLLRVANSFYVAGPMIQKSSFQTSNIIEATGIKKLDNMEQTNKKPIESQKQKCLKFNGYLEAISSSEGSAEDIDENP</sequence>
<feature type="compositionally biased region" description="Basic and acidic residues" evidence="1">
    <location>
        <begin position="8"/>
        <end position="21"/>
    </location>
</feature>
<protein>
    <submittedName>
        <fullName evidence="3">Uncharacterized protein</fullName>
    </submittedName>
</protein>
<feature type="region of interest" description="Disordered" evidence="1">
    <location>
        <begin position="1"/>
        <end position="21"/>
    </location>
</feature>